<dbReference type="AlphaFoldDB" id="A0A6J6EX25"/>
<dbReference type="EMBL" id="CAEZTS010000081">
    <property type="protein sequence ID" value="CAB4580666.1"/>
    <property type="molecule type" value="Genomic_DNA"/>
</dbReference>
<gene>
    <name evidence="1" type="ORF">UFOPK1722_01009</name>
</gene>
<name>A0A6J6EX25_9ZZZZ</name>
<sequence length="66" mass="7027">MSALTALSTSLRTVVAVCERFVPQMAAAAPATWGEAIDVPLMVLVPLPSHVDTMPWPGAKRSMHDP</sequence>
<accession>A0A6J6EX25</accession>
<proteinExistence type="predicted"/>
<organism evidence="1">
    <name type="scientific">freshwater metagenome</name>
    <dbReference type="NCBI Taxonomy" id="449393"/>
    <lineage>
        <taxon>unclassified sequences</taxon>
        <taxon>metagenomes</taxon>
        <taxon>ecological metagenomes</taxon>
    </lineage>
</organism>
<protein>
    <submittedName>
        <fullName evidence="1">Unannotated protein</fullName>
    </submittedName>
</protein>
<evidence type="ECO:0000313" key="1">
    <source>
        <dbReference type="EMBL" id="CAB4580666.1"/>
    </source>
</evidence>
<reference evidence="1" key="1">
    <citation type="submission" date="2020-05" db="EMBL/GenBank/DDBJ databases">
        <authorList>
            <person name="Chiriac C."/>
            <person name="Salcher M."/>
            <person name="Ghai R."/>
            <person name="Kavagutti S V."/>
        </authorList>
    </citation>
    <scope>NUCLEOTIDE SEQUENCE</scope>
</reference>